<gene>
    <name evidence="2" type="ORF">ANN_08276</name>
</gene>
<accession>A0ABQ8T1M3</accession>
<protein>
    <submittedName>
        <fullName evidence="2">Uncharacterized protein</fullName>
    </submittedName>
</protein>
<evidence type="ECO:0000313" key="3">
    <source>
        <dbReference type="Proteomes" id="UP001148838"/>
    </source>
</evidence>
<comment type="caution">
    <text evidence="2">The sequence shown here is derived from an EMBL/GenBank/DDBJ whole genome shotgun (WGS) entry which is preliminary data.</text>
</comment>
<organism evidence="2 3">
    <name type="scientific">Periplaneta americana</name>
    <name type="common">American cockroach</name>
    <name type="synonym">Blatta americana</name>
    <dbReference type="NCBI Taxonomy" id="6978"/>
    <lineage>
        <taxon>Eukaryota</taxon>
        <taxon>Metazoa</taxon>
        <taxon>Ecdysozoa</taxon>
        <taxon>Arthropoda</taxon>
        <taxon>Hexapoda</taxon>
        <taxon>Insecta</taxon>
        <taxon>Pterygota</taxon>
        <taxon>Neoptera</taxon>
        <taxon>Polyneoptera</taxon>
        <taxon>Dictyoptera</taxon>
        <taxon>Blattodea</taxon>
        <taxon>Blattoidea</taxon>
        <taxon>Blattidae</taxon>
        <taxon>Blattinae</taxon>
        <taxon>Periplaneta</taxon>
    </lineage>
</organism>
<evidence type="ECO:0000256" key="1">
    <source>
        <dbReference type="SAM" id="MobiDB-lite"/>
    </source>
</evidence>
<reference evidence="2 3" key="1">
    <citation type="journal article" date="2022" name="Allergy">
        <title>Genome assembly and annotation of Periplaneta americana reveal a comprehensive cockroach allergen profile.</title>
        <authorList>
            <person name="Wang L."/>
            <person name="Xiong Q."/>
            <person name="Saelim N."/>
            <person name="Wang L."/>
            <person name="Nong W."/>
            <person name="Wan A.T."/>
            <person name="Shi M."/>
            <person name="Liu X."/>
            <person name="Cao Q."/>
            <person name="Hui J.H.L."/>
            <person name="Sookrung N."/>
            <person name="Leung T.F."/>
            <person name="Tungtrongchitr A."/>
            <person name="Tsui S.K.W."/>
        </authorList>
    </citation>
    <scope>NUCLEOTIDE SEQUENCE [LARGE SCALE GENOMIC DNA]</scope>
    <source>
        <strain evidence="2">PWHHKU_190912</strain>
    </source>
</reference>
<feature type="compositionally biased region" description="Basic residues" evidence="1">
    <location>
        <begin position="20"/>
        <end position="48"/>
    </location>
</feature>
<keyword evidence="3" id="KW-1185">Reference proteome</keyword>
<dbReference type="Proteomes" id="UP001148838">
    <property type="component" value="Unassembled WGS sequence"/>
</dbReference>
<feature type="region of interest" description="Disordered" evidence="1">
    <location>
        <begin position="1"/>
        <end position="50"/>
    </location>
</feature>
<sequence>MRTRGRWGGQGEYNENKGRQEKKKKKKKKKKKGKQKNKEKTRRIRGRQRGQGTLYGAETWTLRRSEEKRIEAIEIWIWGRMERVKWTKFNIMCHCWIQKVVVHMMIARKTEEVHGLSVTGSTWRIDIIAFKESTRSGFTIDPTVRFETNEEQPAEVEKEKKNIYNPIIPYHLQKYHLEELEVIGLLVGARGTATLFMKDVTGYVANEPRSGRPSVPEQTAEHIREAIERNPQTSSRRLSNQLDIPRPTVLKVLQFTPKKQAYHIQVLQIVHMKDYAVFRQYKTYLDMLEHFLESHLQQEDIIDIVIFQQDGEPPHFALLLRTPSTKTFPTDE</sequence>
<dbReference type="EMBL" id="JAJSOF020000017">
    <property type="protein sequence ID" value="KAJ4440138.1"/>
    <property type="molecule type" value="Genomic_DNA"/>
</dbReference>
<proteinExistence type="predicted"/>
<feature type="compositionally biased region" description="Gly residues" evidence="1">
    <location>
        <begin position="1"/>
        <end position="11"/>
    </location>
</feature>
<name>A0ABQ8T1M3_PERAM</name>
<evidence type="ECO:0000313" key="2">
    <source>
        <dbReference type="EMBL" id="KAJ4440138.1"/>
    </source>
</evidence>